<dbReference type="Proteomes" id="UP000315700">
    <property type="component" value="Chromosome"/>
</dbReference>
<dbReference type="AlphaFoldDB" id="A0A517SJF6"/>
<dbReference type="EMBL" id="CP036271">
    <property type="protein sequence ID" value="QDT56261.1"/>
    <property type="molecule type" value="Genomic_DNA"/>
</dbReference>
<accession>A0A517SJF6</accession>
<sequence>MTMHPRRAFTLVEMGVACALLGFVFAVLGQFVSRWDAARRSVEERACALRLVENVLERATIAPAGTTLTLDADAAARLRSAELKISEGPADDAGLMAVTASLSWVNAEGQRVSPVAVTAWKRSAPKPTEDSR</sequence>
<name>A0A517SJF6_9PLAN</name>
<dbReference type="KEGG" id="ccos:Pan44_43130"/>
<evidence type="ECO:0008006" key="3">
    <source>
        <dbReference type="Google" id="ProtNLM"/>
    </source>
</evidence>
<dbReference type="RefSeq" id="WP_145033456.1">
    <property type="nucleotide sequence ID" value="NZ_CP036271.1"/>
</dbReference>
<evidence type="ECO:0000313" key="1">
    <source>
        <dbReference type="EMBL" id="QDT56261.1"/>
    </source>
</evidence>
<protein>
    <recommendedName>
        <fullName evidence="3">Prepilin-type N-terminal cleavage/methylation domain-containing protein</fullName>
    </recommendedName>
</protein>
<proteinExistence type="predicted"/>
<evidence type="ECO:0000313" key="2">
    <source>
        <dbReference type="Proteomes" id="UP000315700"/>
    </source>
</evidence>
<keyword evidence="2" id="KW-1185">Reference proteome</keyword>
<dbReference type="InParanoid" id="A0A517SJF6"/>
<reference evidence="1 2" key="1">
    <citation type="submission" date="2019-02" db="EMBL/GenBank/DDBJ databases">
        <title>Deep-cultivation of Planctomycetes and their phenomic and genomic characterization uncovers novel biology.</title>
        <authorList>
            <person name="Wiegand S."/>
            <person name="Jogler M."/>
            <person name="Boedeker C."/>
            <person name="Pinto D."/>
            <person name="Vollmers J."/>
            <person name="Rivas-Marin E."/>
            <person name="Kohn T."/>
            <person name="Peeters S.H."/>
            <person name="Heuer A."/>
            <person name="Rast P."/>
            <person name="Oberbeckmann S."/>
            <person name="Bunk B."/>
            <person name="Jeske O."/>
            <person name="Meyerdierks A."/>
            <person name="Storesund J.E."/>
            <person name="Kallscheuer N."/>
            <person name="Luecker S."/>
            <person name="Lage O.M."/>
            <person name="Pohl T."/>
            <person name="Merkel B.J."/>
            <person name="Hornburger P."/>
            <person name="Mueller R.-W."/>
            <person name="Bruemmer F."/>
            <person name="Labrenz M."/>
            <person name="Spormann A.M."/>
            <person name="Op den Camp H."/>
            <person name="Overmann J."/>
            <person name="Amann R."/>
            <person name="Jetten M.S.M."/>
            <person name="Mascher T."/>
            <person name="Medema M.H."/>
            <person name="Devos D.P."/>
            <person name="Kaster A.-K."/>
            <person name="Ovreas L."/>
            <person name="Rohde M."/>
            <person name="Galperin M.Y."/>
            <person name="Jogler C."/>
        </authorList>
    </citation>
    <scope>NUCLEOTIDE SEQUENCE [LARGE SCALE GENOMIC DNA]</scope>
    <source>
        <strain evidence="1 2">Pan44</strain>
    </source>
</reference>
<gene>
    <name evidence="1" type="ORF">Pan44_43130</name>
</gene>
<organism evidence="1 2">
    <name type="scientific">Caulifigura coniformis</name>
    <dbReference type="NCBI Taxonomy" id="2527983"/>
    <lineage>
        <taxon>Bacteria</taxon>
        <taxon>Pseudomonadati</taxon>
        <taxon>Planctomycetota</taxon>
        <taxon>Planctomycetia</taxon>
        <taxon>Planctomycetales</taxon>
        <taxon>Planctomycetaceae</taxon>
        <taxon>Caulifigura</taxon>
    </lineage>
</organism>